<dbReference type="RefSeq" id="WP_207331044.1">
    <property type="nucleotide sequence ID" value="NZ_JAFMYW010000007.1"/>
</dbReference>
<reference evidence="1 2" key="1">
    <citation type="submission" date="2021-03" db="EMBL/GenBank/DDBJ databases">
        <title>Fibrella sp. HMF5405 genome sequencing and assembly.</title>
        <authorList>
            <person name="Kang H."/>
            <person name="Kim H."/>
            <person name="Bae S."/>
            <person name="Joh K."/>
        </authorList>
    </citation>
    <scope>NUCLEOTIDE SEQUENCE [LARGE SCALE GENOMIC DNA]</scope>
    <source>
        <strain evidence="1 2">HMF5405</strain>
    </source>
</reference>
<evidence type="ECO:0000313" key="1">
    <source>
        <dbReference type="EMBL" id="MBO0951085.1"/>
    </source>
</evidence>
<name>A0ABS3JM50_9BACT</name>
<gene>
    <name evidence="1" type="ORF">J2I46_21045</name>
</gene>
<accession>A0ABS3JM50</accession>
<proteinExistence type="predicted"/>
<dbReference type="EMBL" id="JAFMYW010000007">
    <property type="protein sequence ID" value="MBO0951085.1"/>
    <property type="molecule type" value="Genomic_DNA"/>
</dbReference>
<sequence>MSSEPVVNQLQTSHDELAETMNVLALVQQDWEQGKRVKLILQQDSGQGRGVTLACTCEEENSFLISTPLYMLIEETQRRIGSKQNRPAAL</sequence>
<comment type="caution">
    <text evidence="1">The sequence shown here is derived from an EMBL/GenBank/DDBJ whole genome shotgun (WGS) entry which is preliminary data.</text>
</comment>
<evidence type="ECO:0000313" key="2">
    <source>
        <dbReference type="Proteomes" id="UP000664628"/>
    </source>
</evidence>
<keyword evidence="2" id="KW-1185">Reference proteome</keyword>
<dbReference type="Proteomes" id="UP000664628">
    <property type="component" value="Unassembled WGS sequence"/>
</dbReference>
<protein>
    <submittedName>
        <fullName evidence="1">Uncharacterized protein</fullName>
    </submittedName>
</protein>
<organism evidence="1 2">
    <name type="scientific">Fibrella forsythiae</name>
    <dbReference type="NCBI Taxonomy" id="2817061"/>
    <lineage>
        <taxon>Bacteria</taxon>
        <taxon>Pseudomonadati</taxon>
        <taxon>Bacteroidota</taxon>
        <taxon>Cytophagia</taxon>
        <taxon>Cytophagales</taxon>
        <taxon>Spirosomataceae</taxon>
        <taxon>Fibrella</taxon>
    </lineage>
</organism>